<protein>
    <submittedName>
        <fullName evidence="9">RagB/SusD family nutrient uptake outer membrane protein</fullName>
    </submittedName>
</protein>
<evidence type="ECO:0000256" key="5">
    <source>
        <dbReference type="ARBA" id="ARBA00023237"/>
    </source>
</evidence>
<dbReference type="InterPro" id="IPR012944">
    <property type="entry name" value="SusD_RagB_dom"/>
</dbReference>
<proteinExistence type="inferred from homology"/>
<evidence type="ECO:0000256" key="6">
    <source>
        <dbReference type="SAM" id="SignalP"/>
    </source>
</evidence>
<feature type="domain" description="RagB/SusD" evidence="7">
    <location>
        <begin position="271"/>
        <end position="518"/>
    </location>
</feature>
<accession>A0ABV5C9W8</accession>
<dbReference type="Gene3D" id="1.25.40.10">
    <property type="entry name" value="Tetratricopeptide repeat domain"/>
    <property type="match status" value="1"/>
</dbReference>
<comment type="subcellular location">
    <subcellularLocation>
        <location evidence="1">Cell outer membrane</location>
    </subcellularLocation>
</comment>
<comment type="caution">
    <text evidence="9">The sequence shown here is derived from an EMBL/GenBank/DDBJ whole genome shotgun (WGS) entry which is preliminary data.</text>
</comment>
<keyword evidence="10" id="KW-1185">Reference proteome</keyword>
<comment type="similarity">
    <text evidence="2">Belongs to the SusD family.</text>
</comment>
<dbReference type="RefSeq" id="WP_375555922.1">
    <property type="nucleotide sequence ID" value="NZ_JBBVGT010000001.1"/>
</dbReference>
<dbReference type="Gene3D" id="1.10.3780.10">
    <property type="entry name" value="SusD-like"/>
    <property type="match status" value="1"/>
</dbReference>
<dbReference type="Pfam" id="PF07980">
    <property type="entry name" value="SusD_RagB"/>
    <property type="match status" value="1"/>
</dbReference>
<evidence type="ECO:0000259" key="7">
    <source>
        <dbReference type="Pfam" id="PF07980"/>
    </source>
</evidence>
<evidence type="ECO:0000256" key="3">
    <source>
        <dbReference type="ARBA" id="ARBA00022729"/>
    </source>
</evidence>
<organism evidence="9 10">
    <name type="scientific">Albibacterium profundi</name>
    <dbReference type="NCBI Taxonomy" id="3134906"/>
    <lineage>
        <taxon>Bacteria</taxon>
        <taxon>Pseudomonadati</taxon>
        <taxon>Bacteroidota</taxon>
        <taxon>Sphingobacteriia</taxon>
        <taxon>Sphingobacteriales</taxon>
        <taxon>Sphingobacteriaceae</taxon>
        <taxon>Albibacterium</taxon>
    </lineage>
</organism>
<dbReference type="SUPFAM" id="SSF48452">
    <property type="entry name" value="TPR-like"/>
    <property type="match status" value="1"/>
</dbReference>
<name>A0ABV5C9W8_9SPHI</name>
<feature type="signal peptide" evidence="6">
    <location>
        <begin position="1"/>
        <end position="25"/>
    </location>
</feature>
<evidence type="ECO:0000259" key="8">
    <source>
        <dbReference type="Pfam" id="PF14322"/>
    </source>
</evidence>
<dbReference type="InterPro" id="IPR033985">
    <property type="entry name" value="SusD-like_N"/>
</dbReference>
<evidence type="ECO:0000256" key="2">
    <source>
        <dbReference type="ARBA" id="ARBA00006275"/>
    </source>
</evidence>
<keyword evidence="4" id="KW-0472">Membrane</keyword>
<reference evidence="9 10" key="1">
    <citation type="submission" date="2024-04" db="EMBL/GenBank/DDBJ databases">
        <title>Albibacterium profundi sp. nov., isolated from sediment of the Challenger Deep of Mariana Trench.</title>
        <authorList>
            <person name="Wang Y."/>
        </authorList>
    </citation>
    <scope>NUCLEOTIDE SEQUENCE [LARGE SCALE GENOMIC DNA]</scope>
    <source>
        <strain evidence="9 10">RHL897</strain>
    </source>
</reference>
<keyword evidence="5" id="KW-0998">Cell outer membrane</keyword>
<keyword evidence="3 6" id="KW-0732">Signal</keyword>
<evidence type="ECO:0000256" key="1">
    <source>
        <dbReference type="ARBA" id="ARBA00004442"/>
    </source>
</evidence>
<sequence>MKTYIKKFSLLTAGLLLAFSQSCTKFDDKMYSAYTEDNFPKTPAQFVALTGPVYTAARGYFGDYFDLQTAGSDEVVIPTRGGDWFDGGKWRDMHFHTWSSSHEVVGNAWNWGFNAIGTCNRILSIFEQTEESDLKTQTMAEIKTMRAWYYYLMMDAYGNLPLVTTFDDRADLPETQSRADIYNFIATELEENLQYLSEEKSEQTYARPTKWMAHTLLAKLYLNAEVYTGTPQWDKVVTHANAVIESGRYSLESDYFAQFMPDNGPANTEPIFSIPFDPARATGNQLFNKVLHYGHRLTYGLSVNTWNGWSAQPAYFDLFDEDDYRTKQWLYGQQYDATGQPLVFNGVNVILDPYGYELVDGSEFDIGGDDNIGRLAGARNVKYYPDKNQVSNNAGNDVVVYRLADVYLMKAEAILRGAGNGTVTEAVDLVNQIRARAFPGDASELYTAASLNLDAIYTERALELTFEVTRRTDMIRFEHWEDAMLFKPANPSETYKRIFPVPQDALNTNENLDPNPGYTN</sequence>
<dbReference type="InterPro" id="IPR011990">
    <property type="entry name" value="TPR-like_helical_dom_sf"/>
</dbReference>
<evidence type="ECO:0000313" key="9">
    <source>
        <dbReference type="EMBL" id="MFB5944341.1"/>
    </source>
</evidence>
<gene>
    <name evidence="9" type="ORF">WKR92_00705</name>
</gene>
<feature type="domain" description="SusD-like N-terminal" evidence="8">
    <location>
        <begin position="94"/>
        <end position="222"/>
    </location>
</feature>
<dbReference type="Proteomes" id="UP001580928">
    <property type="component" value="Unassembled WGS sequence"/>
</dbReference>
<dbReference type="Gene3D" id="1.25.40.390">
    <property type="match status" value="1"/>
</dbReference>
<dbReference type="EMBL" id="JBBVGT010000001">
    <property type="protein sequence ID" value="MFB5944341.1"/>
    <property type="molecule type" value="Genomic_DNA"/>
</dbReference>
<dbReference type="Pfam" id="PF14322">
    <property type="entry name" value="SusD-like_3"/>
    <property type="match status" value="1"/>
</dbReference>
<feature type="chain" id="PRO_5046397487" evidence="6">
    <location>
        <begin position="26"/>
        <end position="520"/>
    </location>
</feature>
<dbReference type="PROSITE" id="PS51257">
    <property type="entry name" value="PROKAR_LIPOPROTEIN"/>
    <property type="match status" value="1"/>
</dbReference>
<evidence type="ECO:0000256" key="4">
    <source>
        <dbReference type="ARBA" id="ARBA00023136"/>
    </source>
</evidence>
<evidence type="ECO:0000313" key="10">
    <source>
        <dbReference type="Proteomes" id="UP001580928"/>
    </source>
</evidence>